<dbReference type="AlphaFoldDB" id="A0A1F6G9F8"/>
<dbReference type="GO" id="GO:0005737">
    <property type="term" value="C:cytoplasm"/>
    <property type="evidence" value="ECO:0007669"/>
    <property type="project" value="UniProtKB-SubCell"/>
</dbReference>
<protein>
    <recommendedName>
        <fullName evidence="7">Glutamate--tRNA ligase</fullName>
        <ecNumber evidence="7">6.1.1.17</ecNumber>
    </recommendedName>
    <alternativeName>
        <fullName evidence="7">Glutamyl-tRNA synthetase</fullName>
        <shortName evidence="7">GluRS</shortName>
    </alternativeName>
</protein>
<keyword evidence="5 7" id="KW-0648">Protein biosynthesis</keyword>
<dbReference type="EC" id="6.1.1.17" evidence="7"/>
<evidence type="ECO:0000256" key="3">
    <source>
        <dbReference type="ARBA" id="ARBA00022741"/>
    </source>
</evidence>
<dbReference type="PRINTS" id="PR00987">
    <property type="entry name" value="TRNASYNTHGLU"/>
</dbReference>
<dbReference type="InterPro" id="IPR033910">
    <property type="entry name" value="GluRS_core"/>
</dbReference>
<evidence type="ECO:0000256" key="2">
    <source>
        <dbReference type="ARBA" id="ARBA00022598"/>
    </source>
</evidence>
<dbReference type="Proteomes" id="UP000178449">
    <property type="component" value="Unassembled WGS sequence"/>
</dbReference>
<comment type="caution">
    <text evidence="7">Lacks conserved residue(s) required for the propagation of feature annotation.</text>
</comment>
<evidence type="ECO:0000256" key="5">
    <source>
        <dbReference type="ARBA" id="ARBA00022917"/>
    </source>
</evidence>
<feature type="domain" description="Aminoacyl-tRNA synthetase class I anticodon-binding" evidence="9">
    <location>
        <begin position="335"/>
        <end position="476"/>
    </location>
</feature>
<dbReference type="CDD" id="cd00808">
    <property type="entry name" value="GluRS_core"/>
    <property type="match status" value="1"/>
</dbReference>
<organism evidence="10 11">
    <name type="scientific">Candidatus Lambdaproteobacteria bacterium RIFOXYD2_FULL_50_16</name>
    <dbReference type="NCBI Taxonomy" id="1817772"/>
    <lineage>
        <taxon>Bacteria</taxon>
        <taxon>Pseudomonadati</taxon>
        <taxon>Pseudomonadota</taxon>
        <taxon>Candidatus Lambdaproteobacteria</taxon>
    </lineage>
</organism>
<dbReference type="InterPro" id="IPR045462">
    <property type="entry name" value="aa-tRNA-synth_I_cd-bd"/>
</dbReference>
<dbReference type="GO" id="GO:0008270">
    <property type="term" value="F:zinc ion binding"/>
    <property type="evidence" value="ECO:0007669"/>
    <property type="project" value="InterPro"/>
</dbReference>
<evidence type="ECO:0000313" key="11">
    <source>
        <dbReference type="Proteomes" id="UP000178449"/>
    </source>
</evidence>
<dbReference type="SUPFAM" id="SSF48163">
    <property type="entry name" value="An anticodon-binding domain of class I aminoacyl-tRNA synthetases"/>
    <property type="match status" value="1"/>
</dbReference>
<dbReference type="InterPro" id="IPR008925">
    <property type="entry name" value="aa_tRNA-synth_I_cd-bd_sf"/>
</dbReference>
<dbReference type="Gene3D" id="3.40.50.620">
    <property type="entry name" value="HUPs"/>
    <property type="match status" value="1"/>
</dbReference>
<keyword evidence="4 7" id="KW-0067">ATP-binding</keyword>
<dbReference type="InterPro" id="IPR049940">
    <property type="entry name" value="GluQ/Sye"/>
</dbReference>
<dbReference type="GO" id="GO:0004818">
    <property type="term" value="F:glutamate-tRNA ligase activity"/>
    <property type="evidence" value="ECO:0007669"/>
    <property type="project" value="UniProtKB-UniRule"/>
</dbReference>
<proteinExistence type="inferred from homology"/>
<comment type="catalytic activity">
    <reaction evidence="7">
        <text>tRNA(Glu) + L-glutamate + ATP = L-glutamyl-tRNA(Glu) + AMP + diphosphate</text>
        <dbReference type="Rhea" id="RHEA:23540"/>
        <dbReference type="Rhea" id="RHEA-COMP:9663"/>
        <dbReference type="Rhea" id="RHEA-COMP:9680"/>
        <dbReference type="ChEBI" id="CHEBI:29985"/>
        <dbReference type="ChEBI" id="CHEBI:30616"/>
        <dbReference type="ChEBI" id="CHEBI:33019"/>
        <dbReference type="ChEBI" id="CHEBI:78442"/>
        <dbReference type="ChEBI" id="CHEBI:78520"/>
        <dbReference type="ChEBI" id="CHEBI:456215"/>
        <dbReference type="EC" id="6.1.1.17"/>
    </reaction>
</comment>
<comment type="subcellular location">
    <subcellularLocation>
        <location evidence="7">Cytoplasm</location>
    </subcellularLocation>
</comment>
<comment type="subunit">
    <text evidence="7">Monomer.</text>
</comment>
<evidence type="ECO:0000256" key="4">
    <source>
        <dbReference type="ARBA" id="ARBA00022840"/>
    </source>
</evidence>
<evidence type="ECO:0000256" key="7">
    <source>
        <dbReference type="HAMAP-Rule" id="MF_00022"/>
    </source>
</evidence>
<dbReference type="SUPFAM" id="SSF52374">
    <property type="entry name" value="Nucleotidylyl transferase"/>
    <property type="match status" value="1"/>
</dbReference>
<evidence type="ECO:0000259" key="8">
    <source>
        <dbReference type="Pfam" id="PF00749"/>
    </source>
</evidence>
<dbReference type="GO" id="GO:0006424">
    <property type="term" value="P:glutamyl-tRNA aminoacylation"/>
    <property type="evidence" value="ECO:0007669"/>
    <property type="project" value="UniProtKB-UniRule"/>
</dbReference>
<dbReference type="InterPro" id="IPR000924">
    <property type="entry name" value="Glu/Gln-tRNA-synth"/>
</dbReference>
<feature type="binding site" evidence="7">
    <location>
        <position position="255"/>
    </location>
    <ligand>
        <name>ATP</name>
        <dbReference type="ChEBI" id="CHEBI:30616"/>
    </ligand>
</feature>
<keyword evidence="2 7" id="KW-0436">Ligase</keyword>
<keyword evidence="3 7" id="KW-0547">Nucleotide-binding</keyword>
<dbReference type="PANTHER" id="PTHR43311:SF2">
    <property type="entry name" value="GLUTAMATE--TRNA LIGASE, MITOCHONDRIAL-RELATED"/>
    <property type="match status" value="1"/>
</dbReference>
<dbReference type="FunFam" id="3.40.50.620:FF:000045">
    <property type="entry name" value="Glutamate--tRNA ligase, mitochondrial"/>
    <property type="match status" value="1"/>
</dbReference>
<comment type="similarity">
    <text evidence="1 7">Belongs to the class-I aminoacyl-tRNA synthetase family. Glutamate--tRNA ligase type 1 subfamily.</text>
</comment>
<reference evidence="10 11" key="1">
    <citation type="journal article" date="2016" name="Nat. Commun.">
        <title>Thousands of microbial genomes shed light on interconnected biogeochemical processes in an aquifer system.</title>
        <authorList>
            <person name="Anantharaman K."/>
            <person name="Brown C.T."/>
            <person name="Hug L.A."/>
            <person name="Sharon I."/>
            <person name="Castelle C.J."/>
            <person name="Probst A.J."/>
            <person name="Thomas B.C."/>
            <person name="Singh A."/>
            <person name="Wilkins M.J."/>
            <person name="Karaoz U."/>
            <person name="Brodie E.L."/>
            <person name="Williams K.H."/>
            <person name="Hubbard S.S."/>
            <person name="Banfield J.F."/>
        </authorList>
    </citation>
    <scope>NUCLEOTIDE SEQUENCE [LARGE SCALE GENOMIC DNA]</scope>
</reference>
<feature type="short sequence motif" description="'KMSKS' region" evidence="7">
    <location>
        <begin position="252"/>
        <end position="256"/>
    </location>
</feature>
<evidence type="ECO:0000313" key="10">
    <source>
        <dbReference type="EMBL" id="OGG94739.1"/>
    </source>
</evidence>
<keyword evidence="6 7" id="KW-0030">Aminoacyl-tRNA synthetase</keyword>
<dbReference type="InterPro" id="IPR004527">
    <property type="entry name" value="Glu-tRNA-ligase_bac/mito"/>
</dbReference>
<evidence type="ECO:0000259" key="9">
    <source>
        <dbReference type="Pfam" id="PF19269"/>
    </source>
</evidence>
<dbReference type="PROSITE" id="PS00178">
    <property type="entry name" value="AA_TRNA_LIGASE_I"/>
    <property type="match status" value="1"/>
</dbReference>
<dbReference type="Pfam" id="PF00749">
    <property type="entry name" value="tRNA-synt_1c"/>
    <property type="match status" value="1"/>
</dbReference>
<gene>
    <name evidence="7" type="primary">gltX</name>
    <name evidence="10" type="ORF">A2527_05950</name>
</gene>
<dbReference type="InterPro" id="IPR001412">
    <property type="entry name" value="aa-tRNA-synth_I_CS"/>
</dbReference>
<keyword evidence="7" id="KW-0963">Cytoplasm</keyword>
<dbReference type="PANTHER" id="PTHR43311">
    <property type="entry name" value="GLUTAMATE--TRNA LIGASE"/>
    <property type="match status" value="1"/>
</dbReference>
<evidence type="ECO:0000256" key="1">
    <source>
        <dbReference type="ARBA" id="ARBA00007894"/>
    </source>
</evidence>
<comment type="function">
    <text evidence="7">Catalyzes the attachment of glutamate to tRNA(Glu) in a two-step reaction: glutamate is first activated by ATP to form Glu-AMP and then transferred to the acceptor end of tRNA(Glu).</text>
</comment>
<feature type="short sequence motif" description="'HIGH' region" evidence="7">
    <location>
        <begin position="10"/>
        <end position="20"/>
    </location>
</feature>
<dbReference type="InterPro" id="IPR020751">
    <property type="entry name" value="aa-tRNA-synth_I_codon-bd_sub2"/>
</dbReference>
<sequence length="479" mass="54322">MSQPRVRFAPSPTGYLHVGGLRTCLFNYLFAKANGGTLILRFEDTDQSRKVEGAEENLLRSLSWAGIVFDEGPVQGGNFGPYVQSERLEIYKKEIDKLVGQGDAYPCFCTSEELEEMREKQLKAKRPTRYDGRCRKIKPEEAKARIEAGEPHTVRMKIIHSKGDYQVEDLIRGQVNFSPTQIDDQVLLKTDGFPTYHLASVVDDHYMGITHVIRGEEWLPSTPKHLQLYEYFGWTPPAFAHLPLLLNTDRSKLSKRQGDVATEDFRDKGFLPETLVNFVALLGWNPGDERELFTTEELIKEFSLERVGKAGSVFDYAKLEWMNQQWIKAKDLDPLLDLLAPYLPEAALALEKEKLKTMVALVRDSLTLLPNIGEKLALFLNDDPVLTDPELVTQLEDEGAKAVFRAFLEEVATYEYLDQTNFGALMKAVQIKSGQKGKGLWVPMRIAVTLVQHGPELPLVVEIFGKEKVIKMVKRALDY</sequence>
<comment type="caution">
    <text evidence="10">The sequence shown here is derived from an EMBL/GenBank/DDBJ whole genome shotgun (WGS) entry which is preliminary data.</text>
</comment>
<dbReference type="GO" id="GO:0005524">
    <property type="term" value="F:ATP binding"/>
    <property type="evidence" value="ECO:0007669"/>
    <property type="project" value="UniProtKB-UniRule"/>
</dbReference>
<dbReference type="InterPro" id="IPR020058">
    <property type="entry name" value="Glu/Gln-tRNA-synth_Ib_cat-dom"/>
</dbReference>
<evidence type="ECO:0000256" key="6">
    <source>
        <dbReference type="ARBA" id="ARBA00023146"/>
    </source>
</evidence>
<dbReference type="HAMAP" id="MF_00022">
    <property type="entry name" value="Glu_tRNA_synth_type1"/>
    <property type="match status" value="1"/>
</dbReference>
<name>A0A1F6G9F8_9PROT</name>
<dbReference type="Pfam" id="PF19269">
    <property type="entry name" value="Anticodon_2"/>
    <property type="match status" value="1"/>
</dbReference>
<feature type="domain" description="Glutamyl/glutaminyl-tRNA synthetase class Ib catalytic" evidence="8">
    <location>
        <begin position="5"/>
        <end position="321"/>
    </location>
</feature>
<dbReference type="EMBL" id="MFNE01000035">
    <property type="protein sequence ID" value="OGG94739.1"/>
    <property type="molecule type" value="Genomic_DNA"/>
</dbReference>
<dbReference type="InterPro" id="IPR014729">
    <property type="entry name" value="Rossmann-like_a/b/a_fold"/>
</dbReference>
<dbReference type="GO" id="GO:0000049">
    <property type="term" value="F:tRNA binding"/>
    <property type="evidence" value="ECO:0007669"/>
    <property type="project" value="InterPro"/>
</dbReference>
<dbReference type="Gene3D" id="1.10.10.350">
    <property type="match status" value="1"/>
</dbReference>
<accession>A0A1F6G9F8</accession>
<dbReference type="NCBIfam" id="TIGR00464">
    <property type="entry name" value="gltX_bact"/>
    <property type="match status" value="1"/>
</dbReference>
<dbReference type="STRING" id="1817772.A2527_05950"/>